<protein>
    <submittedName>
        <fullName evidence="2">Uncharacterized protein</fullName>
    </submittedName>
</protein>
<dbReference type="EMBL" id="BPLF01000001">
    <property type="protein sequence ID" value="GIX62231.1"/>
    <property type="molecule type" value="Genomic_DNA"/>
</dbReference>
<accession>A0AAV4LT36</accession>
<dbReference type="AntiFam" id="ANF00063">
    <property type="entry name" value="Antisense to ATP synthase alpha subunit"/>
</dbReference>
<feature type="region of interest" description="Disordered" evidence="1">
    <location>
        <begin position="190"/>
        <end position="215"/>
    </location>
</feature>
<evidence type="ECO:0000313" key="3">
    <source>
        <dbReference type="Proteomes" id="UP001497744"/>
    </source>
</evidence>
<dbReference type="Proteomes" id="UP001497744">
    <property type="component" value="Unassembled WGS sequence"/>
</dbReference>
<gene>
    <name evidence="2" type="ORF">BcabD6B2_16660</name>
</gene>
<organism evidence="2 3">
    <name type="scientific">Babesia caballi</name>
    <dbReference type="NCBI Taxonomy" id="5871"/>
    <lineage>
        <taxon>Eukaryota</taxon>
        <taxon>Sar</taxon>
        <taxon>Alveolata</taxon>
        <taxon>Apicomplexa</taxon>
        <taxon>Aconoidasida</taxon>
        <taxon>Piroplasmida</taxon>
        <taxon>Babesiidae</taxon>
        <taxon>Babesia</taxon>
    </lineage>
</organism>
<sequence length="574" mass="64957">MGAYCGCFSSSVSRVPLVNSFWVLASRSDLPHSHVTITAHLPELRESRNFSELSQVQLHGARHLLHGLDLGSRTHTRDRQTHVDGRPDALVEELALQEDLPVRDRDDVGRNVRRHISRLRLDDRQRREAAAPVLVRQLRRPLEQPAVQVEDVTRVGLPSRRPPQQQRHLPVRRGLLRQIVVYDDRVPPRVPEPLAHGTAGEGGQELQRRRVRGGGRDDDGVLERVLVLQRLHDARHRRALLADGDVDAVHAVLLLLGVVELLLVQNRVHRQRRFSRLPVADDQLALPPAYRHQGVHALDPRRHGLVHAPPVDDARRRHLHSVPQLRLDRPLAVDGVSQRVQHAAQQLRSHRHVDDTVGAADVVSLQDGPVVAEDDHTDVVCLQVQRHSRNSAREHDEFSHFDVLESVDTGDTVAHCDDVAHVHHVLLLIPSRDSALQQFGHFRWRDFRRGEAASLRCVRRAPCERRGQRPDQWSSQCFHVSGIKIGRWSTAELIVPSAAPGYRGRCFPIPSLRGRLVVYVRAFGRCLIILLVPFYITKPCVYIGYVIASESGLCHCLLLRECDGTNYSRCNSYT</sequence>
<dbReference type="GeneID" id="94193712"/>
<reference evidence="2 3" key="1">
    <citation type="submission" date="2021-06" db="EMBL/GenBank/DDBJ databases">
        <title>Genome sequence of Babesia caballi.</title>
        <authorList>
            <person name="Yamagishi J."/>
            <person name="Kidaka T."/>
            <person name="Ochi A."/>
        </authorList>
    </citation>
    <scope>NUCLEOTIDE SEQUENCE [LARGE SCALE GENOMIC DNA]</scope>
    <source>
        <strain evidence="2">USDA-D6B2</strain>
    </source>
</reference>
<evidence type="ECO:0000313" key="2">
    <source>
        <dbReference type="EMBL" id="GIX62231.1"/>
    </source>
</evidence>
<name>A0AAV4LT36_BABCB</name>
<dbReference type="RefSeq" id="XP_067714300.1">
    <property type="nucleotide sequence ID" value="XM_067858199.1"/>
</dbReference>
<dbReference type="AlphaFoldDB" id="A0AAV4LT36"/>
<evidence type="ECO:0000256" key="1">
    <source>
        <dbReference type="SAM" id="MobiDB-lite"/>
    </source>
</evidence>
<comment type="caution">
    <text evidence="2">The sequence shown here is derived from an EMBL/GenBank/DDBJ whole genome shotgun (WGS) entry which is preliminary data.</text>
</comment>
<keyword evidence="3" id="KW-1185">Reference proteome</keyword>
<proteinExistence type="predicted"/>